<dbReference type="RefSeq" id="WP_135261943.1">
    <property type="nucleotide sequence ID" value="NZ_SMLM01000001.1"/>
</dbReference>
<accession>A0A4Z0C664</accession>
<keyword evidence="3" id="KW-1185">Reference proteome</keyword>
<dbReference type="Pfam" id="PF10027">
    <property type="entry name" value="DUF2269"/>
    <property type="match status" value="1"/>
</dbReference>
<keyword evidence="1" id="KW-1133">Transmembrane helix</keyword>
<dbReference type="Proteomes" id="UP000298180">
    <property type="component" value="Unassembled WGS sequence"/>
</dbReference>
<name>A0A4Z0C664_9BURK</name>
<comment type="caution">
    <text evidence="2">The sequence shown here is derived from an EMBL/GenBank/DDBJ whole genome shotgun (WGS) entry which is preliminary data.</text>
</comment>
<gene>
    <name evidence="2" type="ORF">EZ313_04170</name>
</gene>
<proteinExistence type="predicted"/>
<sequence>MDYLTLKWLHILTSTVLFGTGIGSAFYLLVATLGRDARTVAAISGFVVVADWLFTATTVVLQPLTGWLMVRSAGMPWDQPWLSWSIGLYVLAVACWLPVVRIQYRLRDEARLCAGSGDSLSRTYWRMFTAWVVLGFVAFFAFLAIFWLMVAKRVPWAG</sequence>
<evidence type="ECO:0000313" key="3">
    <source>
        <dbReference type="Proteomes" id="UP000298180"/>
    </source>
</evidence>
<keyword evidence="1" id="KW-0472">Membrane</keyword>
<organism evidence="2 3">
    <name type="scientific">Ramlibacter henchirensis</name>
    <dbReference type="NCBI Taxonomy" id="204072"/>
    <lineage>
        <taxon>Bacteria</taxon>
        <taxon>Pseudomonadati</taxon>
        <taxon>Pseudomonadota</taxon>
        <taxon>Betaproteobacteria</taxon>
        <taxon>Burkholderiales</taxon>
        <taxon>Comamonadaceae</taxon>
        <taxon>Ramlibacter</taxon>
    </lineage>
</organism>
<dbReference type="EMBL" id="SMLM01000001">
    <property type="protein sequence ID" value="TFZ05858.1"/>
    <property type="molecule type" value="Genomic_DNA"/>
</dbReference>
<keyword evidence="1" id="KW-0812">Transmembrane</keyword>
<feature type="transmembrane region" description="Helical" evidence="1">
    <location>
        <begin position="12"/>
        <end position="33"/>
    </location>
</feature>
<feature type="transmembrane region" description="Helical" evidence="1">
    <location>
        <begin position="40"/>
        <end position="61"/>
    </location>
</feature>
<evidence type="ECO:0000256" key="1">
    <source>
        <dbReference type="SAM" id="Phobius"/>
    </source>
</evidence>
<dbReference type="InterPro" id="IPR018729">
    <property type="entry name" value="DUF2269_transmembrane"/>
</dbReference>
<feature type="transmembrane region" description="Helical" evidence="1">
    <location>
        <begin position="81"/>
        <end position="100"/>
    </location>
</feature>
<protein>
    <submittedName>
        <fullName evidence="2">DUF2269 domain-containing protein</fullName>
    </submittedName>
</protein>
<evidence type="ECO:0000313" key="2">
    <source>
        <dbReference type="EMBL" id="TFZ05858.1"/>
    </source>
</evidence>
<dbReference type="OrthoDB" id="9786302at2"/>
<reference evidence="2 3" key="1">
    <citation type="submission" date="2019-03" db="EMBL/GenBank/DDBJ databases">
        <title>Ramlibacter henchirensis DSM 14656, whole genome shotgun sequence.</title>
        <authorList>
            <person name="Zhang X."/>
            <person name="Feng G."/>
            <person name="Zhu H."/>
        </authorList>
    </citation>
    <scope>NUCLEOTIDE SEQUENCE [LARGE SCALE GENOMIC DNA]</scope>
    <source>
        <strain evidence="2 3">DSM 14656</strain>
    </source>
</reference>
<feature type="transmembrane region" description="Helical" evidence="1">
    <location>
        <begin position="128"/>
        <end position="150"/>
    </location>
</feature>
<dbReference type="AlphaFoldDB" id="A0A4Z0C664"/>